<organism evidence="1 2">
    <name type="scientific">Acrobeloides nanus</name>
    <dbReference type="NCBI Taxonomy" id="290746"/>
    <lineage>
        <taxon>Eukaryota</taxon>
        <taxon>Metazoa</taxon>
        <taxon>Ecdysozoa</taxon>
        <taxon>Nematoda</taxon>
        <taxon>Chromadorea</taxon>
        <taxon>Rhabditida</taxon>
        <taxon>Tylenchina</taxon>
        <taxon>Cephalobomorpha</taxon>
        <taxon>Cephaloboidea</taxon>
        <taxon>Cephalobidae</taxon>
        <taxon>Acrobeloides</taxon>
    </lineage>
</organism>
<protein>
    <submittedName>
        <fullName evidence="2">Uncharacterized protein</fullName>
    </submittedName>
</protein>
<dbReference type="InterPro" id="IPR005312">
    <property type="entry name" value="DUF1759"/>
</dbReference>
<dbReference type="WBParaSite" id="ACRNAN_scaffold28485.g27759.t1">
    <property type="protein sequence ID" value="ACRNAN_scaffold28485.g27759.t1"/>
    <property type="gene ID" value="ACRNAN_scaffold28485.g27759"/>
</dbReference>
<dbReference type="Proteomes" id="UP000887540">
    <property type="component" value="Unplaced"/>
</dbReference>
<proteinExistence type="predicted"/>
<keyword evidence="1" id="KW-1185">Reference proteome</keyword>
<dbReference type="AlphaFoldDB" id="A0A914DLT0"/>
<evidence type="ECO:0000313" key="1">
    <source>
        <dbReference type="Proteomes" id="UP000887540"/>
    </source>
</evidence>
<sequence length="168" mass="18657">EYAEPKDSKQGLLEVMDIAATSIGKQNNLIQKFEVEIAHMELVLAPTTHATQRTREALASTSANSQPALSAPAFVNRPSIELIDFDGNLEIHKLTYLVSKLRGRARAAVAGYSMTGPNYKLVVDVLKKVYDAIIVEQTFIRPCVNTLDRTDRMEMGPIRTEVPTQTRD</sequence>
<dbReference type="Pfam" id="PF03564">
    <property type="entry name" value="DUF1759"/>
    <property type="match status" value="1"/>
</dbReference>
<accession>A0A914DLT0</accession>
<evidence type="ECO:0000313" key="2">
    <source>
        <dbReference type="WBParaSite" id="ACRNAN_scaffold28485.g27759.t1"/>
    </source>
</evidence>
<reference evidence="2" key="1">
    <citation type="submission" date="2022-11" db="UniProtKB">
        <authorList>
            <consortium name="WormBaseParasite"/>
        </authorList>
    </citation>
    <scope>IDENTIFICATION</scope>
</reference>
<name>A0A914DLT0_9BILA</name>